<dbReference type="EMBL" id="CP133623">
    <property type="protein sequence ID" value="WMV60130.1"/>
    <property type="molecule type" value="Genomic_DNA"/>
</dbReference>
<keyword evidence="2" id="KW-0689">Ribosomal protein</keyword>
<evidence type="ECO:0000313" key="5">
    <source>
        <dbReference type="Proteomes" id="UP001234989"/>
    </source>
</evidence>
<protein>
    <submittedName>
        <fullName evidence="4">Uncharacterized protein</fullName>
    </submittedName>
</protein>
<evidence type="ECO:0000256" key="3">
    <source>
        <dbReference type="ARBA" id="ARBA00023274"/>
    </source>
</evidence>
<name>A0AAF0V7Q9_SOLVR</name>
<evidence type="ECO:0000256" key="2">
    <source>
        <dbReference type="ARBA" id="ARBA00022980"/>
    </source>
</evidence>
<dbReference type="InterPro" id="IPR012340">
    <property type="entry name" value="NA-bd_OB-fold"/>
</dbReference>
<dbReference type="GO" id="GO:0003735">
    <property type="term" value="F:structural constituent of ribosome"/>
    <property type="evidence" value="ECO:0007669"/>
    <property type="project" value="InterPro"/>
</dbReference>
<dbReference type="AlphaFoldDB" id="A0AAF0V7Q9"/>
<evidence type="ECO:0000256" key="1">
    <source>
        <dbReference type="ARBA" id="ARBA00010254"/>
    </source>
</evidence>
<proteinExistence type="inferred from homology"/>
<evidence type="ECO:0000313" key="4">
    <source>
        <dbReference type="EMBL" id="WMV60130.1"/>
    </source>
</evidence>
<dbReference type="GO" id="GO:0006412">
    <property type="term" value="P:translation"/>
    <property type="evidence" value="ECO:0007669"/>
    <property type="project" value="InterPro"/>
</dbReference>
<comment type="similarity">
    <text evidence="1">Belongs to the universal ribosomal protein uS17 family.</text>
</comment>
<dbReference type="SUPFAM" id="SSF50249">
    <property type="entry name" value="Nucleic acid-binding proteins"/>
    <property type="match status" value="1"/>
</dbReference>
<dbReference type="InterPro" id="IPR000266">
    <property type="entry name" value="Ribosomal_uS17"/>
</dbReference>
<organism evidence="4 5">
    <name type="scientific">Solanum verrucosum</name>
    <dbReference type="NCBI Taxonomy" id="315347"/>
    <lineage>
        <taxon>Eukaryota</taxon>
        <taxon>Viridiplantae</taxon>
        <taxon>Streptophyta</taxon>
        <taxon>Embryophyta</taxon>
        <taxon>Tracheophyta</taxon>
        <taxon>Spermatophyta</taxon>
        <taxon>Magnoliopsida</taxon>
        <taxon>eudicotyledons</taxon>
        <taxon>Gunneridae</taxon>
        <taxon>Pentapetalae</taxon>
        <taxon>asterids</taxon>
        <taxon>lamiids</taxon>
        <taxon>Solanales</taxon>
        <taxon>Solanaceae</taxon>
        <taxon>Solanoideae</taxon>
        <taxon>Solaneae</taxon>
        <taxon>Solanum</taxon>
    </lineage>
</organism>
<accession>A0AAF0V7Q9</accession>
<reference evidence="4" key="1">
    <citation type="submission" date="2023-08" db="EMBL/GenBank/DDBJ databases">
        <title>A de novo genome assembly of Solanum verrucosum Schlechtendal, a Mexican diploid species geographically isolated from the other diploid A-genome species in potato relatives.</title>
        <authorList>
            <person name="Hosaka K."/>
        </authorList>
    </citation>
    <scope>NUCLEOTIDE SEQUENCE</scope>
    <source>
        <tissue evidence="4">Young leaves</tissue>
    </source>
</reference>
<dbReference type="Proteomes" id="UP001234989">
    <property type="component" value="Chromosome 12"/>
</dbReference>
<keyword evidence="5" id="KW-1185">Reference proteome</keyword>
<dbReference type="GO" id="GO:0005840">
    <property type="term" value="C:ribosome"/>
    <property type="evidence" value="ECO:0007669"/>
    <property type="project" value="UniProtKB-KW"/>
</dbReference>
<keyword evidence="3" id="KW-0687">Ribonucleoprotein</keyword>
<dbReference type="Gene3D" id="2.40.50.140">
    <property type="entry name" value="Nucleic acid-binding proteins"/>
    <property type="match status" value="1"/>
</dbReference>
<sequence>MKPVVGTAVSNKAYNRYVKRTSKFMAHDEKDECSIGDRSSSGRKIDRRRKTSRVIITIEVISFHLS</sequence>
<dbReference type="Pfam" id="PF00366">
    <property type="entry name" value="Ribosomal_S17"/>
    <property type="match status" value="1"/>
</dbReference>
<dbReference type="GO" id="GO:1990904">
    <property type="term" value="C:ribonucleoprotein complex"/>
    <property type="evidence" value="ECO:0007669"/>
    <property type="project" value="UniProtKB-KW"/>
</dbReference>
<gene>
    <name evidence="4" type="ORF">MTR67_053515</name>
</gene>